<name>A0A8S4G7D0_PLUXY</name>
<comment type="caution">
    <text evidence="2">The sequence shown here is derived from an EMBL/GenBank/DDBJ whole genome shotgun (WGS) entry which is preliminary data.</text>
</comment>
<evidence type="ECO:0000256" key="1">
    <source>
        <dbReference type="SAM" id="Phobius"/>
    </source>
</evidence>
<dbReference type="EMBL" id="CAJHNJ030000139">
    <property type="protein sequence ID" value="CAG9136400.1"/>
    <property type="molecule type" value="Genomic_DNA"/>
</dbReference>
<dbReference type="Proteomes" id="UP000653454">
    <property type="component" value="Unassembled WGS sequence"/>
</dbReference>
<feature type="transmembrane region" description="Helical" evidence="1">
    <location>
        <begin position="24"/>
        <end position="44"/>
    </location>
</feature>
<accession>A0A8S4G7D0</accession>
<proteinExistence type="predicted"/>
<organism evidence="2 3">
    <name type="scientific">Plutella xylostella</name>
    <name type="common">Diamondback moth</name>
    <name type="synonym">Plutella maculipennis</name>
    <dbReference type="NCBI Taxonomy" id="51655"/>
    <lineage>
        <taxon>Eukaryota</taxon>
        <taxon>Metazoa</taxon>
        <taxon>Ecdysozoa</taxon>
        <taxon>Arthropoda</taxon>
        <taxon>Hexapoda</taxon>
        <taxon>Insecta</taxon>
        <taxon>Pterygota</taxon>
        <taxon>Neoptera</taxon>
        <taxon>Endopterygota</taxon>
        <taxon>Lepidoptera</taxon>
        <taxon>Glossata</taxon>
        <taxon>Ditrysia</taxon>
        <taxon>Yponomeutoidea</taxon>
        <taxon>Plutellidae</taxon>
        <taxon>Plutella</taxon>
    </lineage>
</organism>
<keyword evidence="1" id="KW-1133">Transmembrane helix</keyword>
<dbReference type="AlphaFoldDB" id="A0A8S4G7D0"/>
<reference evidence="2" key="1">
    <citation type="submission" date="2020-11" db="EMBL/GenBank/DDBJ databases">
        <authorList>
            <person name="Whiteford S."/>
        </authorList>
    </citation>
    <scope>NUCLEOTIDE SEQUENCE</scope>
</reference>
<protein>
    <submittedName>
        <fullName evidence="2">(diamondback moth) hypothetical protein</fullName>
    </submittedName>
</protein>
<sequence>MTTLTINVLLSSLGYLLKRYDRSWLQSLVLVAGGLRLAAAALLADARWLLPLELLLAPAAGALHGRGWGAAVLGDDSLQGTIATALEAIGSSLGMLVGGALYARAGRGRCWGAGAPPRGRWACCWPPPARFWPAGGPVHRIRGTRR</sequence>
<keyword evidence="1" id="KW-0812">Transmembrane</keyword>
<evidence type="ECO:0000313" key="3">
    <source>
        <dbReference type="Proteomes" id="UP000653454"/>
    </source>
</evidence>
<keyword evidence="1" id="KW-0472">Membrane</keyword>
<evidence type="ECO:0000313" key="2">
    <source>
        <dbReference type="EMBL" id="CAG9136400.1"/>
    </source>
</evidence>
<gene>
    <name evidence="2" type="ORF">PLXY2_LOCUS14649</name>
</gene>
<keyword evidence="3" id="KW-1185">Reference proteome</keyword>